<dbReference type="PROSITE" id="PS50106">
    <property type="entry name" value="PDZ"/>
    <property type="match status" value="1"/>
</dbReference>
<dbReference type="FunFam" id="2.30.42.10:FF:000068">
    <property type="entry name" value="Na(+)/H(+) exchange regulatory cofactor NHE-RF"/>
    <property type="match status" value="1"/>
</dbReference>
<feature type="domain" description="PDZ" evidence="5">
    <location>
        <begin position="346"/>
        <end position="426"/>
    </location>
</feature>
<reference evidence="7 8" key="1">
    <citation type="submission" date="2017-08" db="EMBL/GenBank/DDBJ databases">
        <title>USMARCv1.0.</title>
        <authorList>
            <person name="Hannum G.I."/>
            <person name="Koren S."/>
            <person name="Schroeder S.G."/>
            <person name="Chin S.C."/>
            <person name="Nonneman D.J."/>
            <person name="Becker S.A."/>
            <person name="Rosen B.D."/>
            <person name="Bickhart D.M."/>
            <person name="Putnam N.H."/>
            <person name="Green R.E."/>
            <person name="Tuggle C.K."/>
            <person name="Liu H."/>
            <person name="Rohrer G.A."/>
            <person name="Warr A."/>
            <person name="Hall R."/>
            <person name="Kim K."/>
            <person name="Hume D.A."/>
            <person name="Talbot R."/>
            <person name="Chow W."/>
            <person name="Howe K."/>
            <person name="Schwartz A.S."/>
            <person name="Watson M."/>
            <person name="Archibald A.L."/>
            <person name="Phillippy A.M."/>
            <person name="Smith T.P.L."/>
        </authorList>
    </citation>
    <scope>NUCLEOTIDE SEQUENCE [LARGE SCALE GENOMIC DNA]</scope>
</reference>
<dbReference type="AlphaFoldDB" id="A0A4X1VZQ0"/>
<dbReference type="Ensembl" id="ENSSSCT00070055111.1">
    <property type="protein sequence ID" value="ENSSSCP00070046765.1"/>
    <property type="gene ID" value="ENSSSCG00070027483.1"/>
</dbReference>
<dbReference type="PANTHER" id="PTHR14191">
    <property type="entry name" value="PDZ DOMAIN CONTAINING PROTEIN"/>
    <property type="match status" value="1"/>
</dbReference>
<feature type="compositionally biased region" description="Low complexity" evidence="4">
    <location>
        <begin position="9"/>
        <end position="23"/>
    </location>
</feature>
<dbReference type="Proteomes" id="UP000694725">
    <property type="component" value="Unplaced"/>
</dbReference>
<keyword evidence="2" id="KW-0677">Repeat</keyword>
<evidence type="ECO:0000256" key="4">
    <source>
        <dbReference type="SAM" id="MobiDB-lite"/>
    </source>
</evidence>
<dbReference type="SMART" id="SM00228">
    <property type="entry name" value="PDZ"/>
    <property type="match status" value="1"/>
</dbReference>
<reference evidence="7" key="2">
    <citation type="submission" date="2025-05" db="UniProtKB">
        <authorList>
            <consortium name="Ensembl"/>
        </authorList>
    </citation>
    <scope>IDENTIFICATION</scope>
</reference>
<feature type="compositionally biased region" description="Pro residues" evidence="4">
    <location>
        <begin position="24"/>
        <end position="33"/>
    </location>
</feature>
<evidence type="ECO:0000313" key="8">
    <source>
        <dbReference type="Proteomes" id="UP000314985"/>
    </source>
</evidence>
<feature type="region of interest" description="Disordered" evidence="4">
    <location>
        <begin position="437"/>
        <end position="519"/>
    </location>
</feature>
<dbReference type="Proteomes" id="UP000314985">
    <property type="component" value="Chromosome 3"/>
</dbReference>
<keyword evidence="3" id="KW-0472">Membrane</keyword>
<proteinExistence type="predicted"/>
<comment type="subcellular location">
    <subcellularLocation>
        <location evidence="1">Endomembrane system</location>
        <topology evidence="1">Peripheral membrane protein</topology>
    </subcellularLocation>
</comment>
<evidence type="ECO:0000259" key="5">
    <source>
        <dbReference type="PROSITE" id="PS50106"/>
    </source>
</evidence>
<dbReference type="Ensembl" id="ENSSSCT00055061525.1">
    <property type="protein sequence ID" value="ENSSSCP00055049382.1"/>
    <property type="gene ID" value="ENSSSCG00055030816.1"/>
</dbReference>
<dbReference type="InterPro" id="IPR051067">
    <property type="entry name" value="NHER"/>
</dbReference>
<feature type="region of interest" description="Disordered" evidence="4">
    <location>
        <begin position="88"/>
        <end position="206"/>
    </location>
</feature>
<protein>
    <submittedName>
        <fullName evidence="6">NHERF family PDZ scaffold protein 2</fullName>
    </submittedName>
</protein>
<name>A0A4X1VZQ0_PIG</name>
<dbReference type="Pfam" id="PF09007">
    <property type="entry name" value="EBP50_C"/>
    <property type="match status" value="1"/>
</dbReference>
<evidence type="ECO:0000256" key="2">
    <source>
        <dbReference type="ARBA" id="ARBA00022737"/>
    </source>
</evidence>
<feature type="compositionally biased region" description="Polar residues" evidence="4">
    <location>
        <begin position="450"/>
        <end position="470"/>
    </location>
</feature>
<feature type="compositionally biased region" description="Low complexity" evidence="4">
    <location>
        <begin position="88"/>
        <end position="97"/>
    </location>
</feature>
<dbReference type="GO" id="GO:0012505">
    <property type="term" value="C:endomembrane system"/>
    <property type="evidence" value="ECO:0007669"/>
    <property type="project" value="UniProtKB-SubCell"/>
</dbReference>
<organism evidence="7 8">
    <name type="scientific">Sus scrofa</name>
    <name type="common">Pig</name>
    <dbReference type="NCBI Taxonomy" id="9823"/>
    <lineage>
        <taxon>Eukaryota</taxon>
        <taxon>Metazoa</taxon>
        <taxon>Chordata</taxon>
        <taxon>Craniata</taxon>
        <taxon>Vertebrata</taxon>
        <taxon>Euteleostomi</taxon>
        <taxon>Mammalia</taxon>
        <taxon>Eutheria</taxon>
        <taxon>Laurasiatheria</taxon>
        <taxon>Artiodactyla</taxon>
        <taxon>Suina</taxon>
        <taxon>Suidae</taxon>
        <taxon>Sus</taxon>
    </lineage>
</organism>
<sequence>RSGAGAGADGNRAGAAEAAAGSPAPLPRPPQRPRLPAAGVSAVASPRPAGGQQAPWLPRSRCGRACASWCAASTATASTCTARRAAAGSSFGAWSRVPRPRRPRCAPGTAWSRSTASTWRARRTTRWVPAPRRPPSPERVPAPRARGRRQGPPGRLRPRLGSPAGARRGRTRAYVGSRGQAGDVATEAAPPSWPPPAPVGSAPRRWGGSWQGGARNAAAPPVLALALESCPASVQSVQELVPRGSPCAWGPRRFSVSGDTRARALWVVQRIKAVEGQTRLLVVDKETDEELRRRQLTCTEEMAQRGLPPALDPWEPKADWAPAGSLSGEAGQKDVNGPLRELRPRLCHLRKGPQGYGFNLHSDKSRPGQYIRSVDPGSPAAHSGLRAQDRLIEVNGQNVEGLRHAEVVACIKAREDEARLLVVDPETDAYFKRLRVTPTQEHMEGPLPSPVTNGTSSAQLNGGSVCSSRSDLPGLDKDTEDSSTWKRDPFQESGLHLSPTAAEAKEKARATRVNKRAPQMDWNRKREIFSNF</sequence>
<dbReference type="Pfam" id="PF00595">
    <property type="entry name" value="PDZ"/>
    <property type="match status" value="1"/>
</dbReference>
<accession>A0A4X1VZQ0</accession>
<dbReference type="Proteomes" id="UP000694724">
    <property type="component" value="Unplaced"/>
</dbReference>
<dbReference type="Ensembl" id="ENSSSCT00065085272.1">
    <property type="protein sequence ID" value="ENSSSCP00065037255.1"/>
    <property type="gene ID" value="ENSSSCG00065062089.1"/>
</dbReference>
<dbReference type="Gene3D" id="2.30.42.10">
    <property type="match status" value="1"/>
</dbReference>
<dbReference type="PANTHER" id="PTHR14191:SF4">
    <property type="entry name" value="NA(+)_H(+) EXCHANGE REGULATORY COFACTOR NHE-RF2"/>
    <property type="match status" value="1"/>
</dbReference>
<feature type="compositionally biased region" description="Low complexity" evidence="4">
    <location>
        <begin position="150"/>
        <end position="165"/>
    </location>
</feature>
<dbReference type="SUPFAM" id="SSF50156">
    <property type="entry name" value="PDZ domain-like"/>
    <property type="match status" value="1"/>
</dbReference>
<evidence type="ECO:0000256" key="1">
    <source>
        <dbReference type="ARBA" id="ARBA00004184"/>
    </source>
</evidence>
<dbReference type="CDD" id="cd06768">
    <property type="entry name" value="PDZ_NHERF-like"/>
    <property type="match status" value="1"/>
</dbReference>
<evidence type="ECO:0000313" key="7">
    <source>
        <dbReference type="Ensembl" id="ENSSSCP00070046765.1"/>
    </source>
</evidence>
<dbReference type="InterPro" id="IPR001478">
    <property type="entry name" value="PDZ"/>
</dbReference>
<feature type="compositionally biased region" description="Pro residues" evidence="4">
    <location>
        <begin position="131"/>
        <end position="140"/>
    </location>
</feature>
<evidence type="ECO:0000256" key="3">
    <source>
        <dbReference type="ARBA" id="ARBA00023136"/>
    </source>
</evidence>
<evidence type="ECO:0000313" key="6">
    <source>
        <dbReference type="Ensembl" id="ENSSSCP00055049382.1"/>
    </source>
</evidence>
<feature type="compositionally biased region" description="Low complexity" evidence="4">
    <location>
        <begin position="109"/>
        <end position="119"/>
    </location>
</feature>
<dbReference type="InterPro" id="IPR015098">
    <property type="entry name" value="EBP50_C"/>
</dbReference>
<gene>
    <name evidence="6" type="primary">NHERF2</name>
</gene>
<dbReference type="InterPro" id="IPR036034">
    <property type="entry name" value="PDZ_sf"/>
</dbReference>
<feature type="region of interest" description="Disordered" evidence="4">
    <location>
        <begin position="1"/>
        <end position="58"/>
    </location>
</feature>